<feature type="domain" description="Fibronectin type-III" evidence="13">
    <location>
        <begin position="1006"/>
        <end position="1102"/>
    </location>
</feature>
<dbReference type="InterPro" id="IPR056754">
    <property type="entry name" value="DSCAM/DSCAML_C"/>
</dbReference>
<feature type="domain" description="Ig-like" evidence="12">
    <location>
        <begin position="229"/>
        <end position="301"/>
    </location>
</feature>
<dbReference type="GO" id="GO:0048812">
    <property type="term" value="P:neuron projection morphogenesis"/>
    <property type="evidence" value="ECO:0007669"/>
    <property type="project" value="UniProtKB-ARBA"/>
</dbReference>
<evidence type="ECO:0000256" key="8">
    <source>
        <dbReference type="ARBA" id="ARBA00023157"/>
    </source>
</evidence>
<organism evidence="14 15">
    <name type="scientific">Parthenolecanium corni</name>
    <dbReference type="NCBI Taxonomy" id="536013"/>
    <lineage>
        <taxon>Eukaryota</taxon>
        <taxon>Metazoa</taxon>
        <taxon>Ecdysozoa</taxon>
        <taxon>Arthropoda</taxon>
        <taxon>Hexapoda</taxon>
        <taxon>Insecta</taxon>
        <taxon>Pterygota</taxon>
        <taxon>Neoptera</taxon>
        <taxon>Paraneoptera</taxon>
        <taxon>Hemiptera</taxon>
        <taxon>Sternorrhyncha</taxon>
        <taxon>Coccoidea</taxon>
        <taxon>Coccidae</taxon>
        <taxon>Parthenolecanium</taxon>
    </lineage>
</organism>
<feature type="domain" description="Ig-like" evidence="12">
    <location>
        <begin position="405"/>
        <end position="491"/>
    </location>
</feature>
<keyword evidence="9" id="KW-0393">Immunoglobulin domain</keyword>
<dbReference type="CDD" id="cd00063">
    <property type="entry name" value="FN3"/>
    <property type="match status" value="6"/>
</dbReference>
<evidence type="ECO:0000313" key="14">
    <source>
        <dbReference type="EMBL" id="KAK7584114.1"/>
    </source>
</evidence>
<dbReference type="Proteomes" id="UP001367676">
    <property type="component" value="Unassembled WGS sequence"/>
</dbReference>
<keyword evidence="2 11" id="KW-0812">Transmembrane</keyword>
<feature type="domain" description="Fibronectin type-III" evidence="13">
    <location>
        <begin position="1293"/>
        <end position="1386"/>
    </location>
</feature>
<dbReference type="CDD" id="cd20958">
    <property type="entry name" value="IgI_5_Dscam"/>
    <property type="match status" value="1"/>
</dbReference>
<feature type="domain" description="Ig-like" evidence="12">
    <location>
        <begin position="307"/>
        <end position="400"/>
    </location>
</feature>
<dbReference type="InterPro" id="IPR013783">
    <property type="entry name" value="Ig-like_fold"/>
</dbReference>
<evidence type="ECO:0000256" key="5">
    <source>
        <dbReference type="ARBA" id="ARBA00022889"/>
    </source>
</evidence>
<dbReference type="SUPFAM" id="SSF49265">
    <property type="entry name" value="Fibronectin type III"/>
    <property type="match status" value="3"/>
</dbReference>
<keyword evidence="7 11" id="KW-0472">Membrane</keyword>
<evidence type="ECO:0000256" key="3">
    <source>
        <dbReference type="ARBA" id="ARBA00022729"/>
    </source>
</evidence>
<dbReference type="SMART" id="SM00060">
    <property type="entry name" value="FN3"/>
    <property type="match status" value="6"/>
</dbReference>
<evidence type="ECO:0008006" key="16">
    <source>
        <dbReference type="Google" id="ProtNLM"/>
    </source>
</evidence>
<evidence type="ECO:0000256" key="7">
    <source>
        <dbReference type="ARBA" id="ARBA00023136"/>
    </source>
</evidence>
<feature type="domain" description="Ig-like" evidence="12">
    <location>
        <begin position="120"/>
        <end position="212"/>
    </location>
</feature>
<dbReference type="SUPFAM" id="SSF48726">
    <property type="entry name" value="Immunoglobulin"/>
    <property type="match status" value="9"/>
</dbReference>
<keyword evidence="5" id="KW-0130">Cell adhesion</keyword>
<dbReference type="SMART" id="SM00409">
    <property type="entry name" value="IG"/>
    <property type="match status" value="10"/>
</dbReference>
<evidence type="ECO:0000256" key="4">
    <source>
        <dbReference type="ARBA" id="ARBA00022737"/>
    </source>
</evidence>
<feature type="domain" description="Ig-like" evidence="12">
    <location>
        <begin position="1197"/>
        <end position="1278"/>
    </location>
</feature>
<dbReference type="InterPro" id="IPR003961">
    <property type="entry name" value="FN3_dom"/>
</dbReference>
<comment type="caution">
    <text evidence="14">The sequence shown here is derived from an EMBL/GenBank/DDBJ whole genome shotgun (WGS) entry which is preliminary data.</text>
</comment>
<feature type="domain" description="Ig-like" evidence="12">
    <location>
        <begin position="496"/>
        <end position="588"/>
    </location>
</feature>
<evidence type="ECO:0000313" key="15">
    <source>
        <dbReference type="Proteomes" id="UP001367676"/>
    </source>
</evidence>
<feature type="region of interest" description="Disordered" evidence="10">
    <location>
        <begin position="1556"/>
        <end position="1579"/>
    </location>
</feature>
<evidence type="ECO:0000259" key="13">
    <source>
        <dbReference type="PROSITE" id="PS50853"/>
    </source>
</evidence>
<dbReference type="FunFam" id="2.60.40.10:FF:000017">
    <property type="entry name" value="Down syndrome cell adhesion molecule b"/>
    <property type="match status" value="1"/>
</dbReference>
<keyword evidence="15" id="KW-1185">Reference proteome</keyword>
<dbReference type="InterPro" id="IPR003599">
    <property type="entry name" value="Ig_sub"/>
</dbReference>
<dbReference type="PRINTS" id="PR00014">
    <property type="entry name" value="FNTYPEIII"/>
</dbReference>
<feature type="compositionally biased region" description="Polar residues" evidence="10">
    <location>
        <begin position="1563"/>
        <end position="1574"/>
    </location>
</feature>
<evidence type="ECO:0000256" key="2">
    <source>
        <dbReference type="ARBA" id="ARBA00022692"/>
    </source>
</evidence>
<dbReference type="PANTHER" id="PTHR44170">
    <property type="entry name" value="PROTEIN SIDEKICK"/>
    <property type="match status" value="1"/>
</dbReference>
<feature type="domain" description="Ig-like" evidence="12">
    <location>
        <begin position="690"/>
        <end position="784"/>
    </location>
</feature>
<dbReference type="Gene3D" id="2.60.40.10">
    <property type="entry name" value="Immunoglobulins"/>
    <property type="match status" value="15"/>
</dbReference>
<feature type="domain" description="Fibronectin type-III" evidence="13">
    <location>
        <begin position="893"/>
        <end position="1001"/>
    </location>
</feature>
<feature type="domain" description="Ig-like" evidence="12">
    <location>
        <begin position="593"/>
        <end position="680"/>
    </location>
</feature>
<dbReference type="Pfam" id="PF07679">
    <property type="entry name" value="I-set"/>
    <property type="match status" value="4"/>
</dbReference>
<feature type="domain" description="Fibronectin type-III" evidence="13">
    <location>
        <begin position="793"/>
        <end position="888"/>
    </location>
</feature>
<dbReference type="CDD" id="cd20954">
    <property type="entry name" value="IgI_7_Dscam"/>
    <property type="match status" value="1"/>
</dbReference>
<feature type="transmembrane region" description="Helical" evidence="11">
    <location>
        <begin position="1512"/>
        <end position="1532"/>
    </location>
</feature>
<evidence type="ECO:0000259" key="12">
    <source>
        <dbReference type="PROSITE" id="PS50835"/>
    </source>
</evidence>
<reference evidence="14 15" key="1">
    <citation type="submission" date="2024-03" db="EMBL/GenBank/DDBJ databases">
        <title>Adaptation during the transition from Ophiocordyceps entomopathogen to insect associate is accompanied by gene loss and intensified selection.</title>
        <authorList>
            <person name="Ward C.M."/>
            <person name="Onetto C.A."/>
            <person name="Borneman A.R."/>
        </authorList>
    </citation>
    <scope>NUCLEOTIDE SEQUENCE [LARGE SCALE GENOMIC DNA]</scope>
    <source>
        <strain evidence="14">AWRI1</strain>
        <tissue evidence="14">Single Adult Female</tissue>
    </source>
</reference>
<dbReference type="InterPro" id="IPR003598">
    <property type="entry name" value="Ig_sub2"/>
</dbReference>
<feature type="domain" description="Fibronectin type-III" evidence="13">
    <location>
        <begin position="1106"/>
        <end position="1203"/>
    </location>
</feature>
<dbReference type="InterPro" id="IPR007110">
    <property type="entry name" value="Ig-like_dom"/>
</dbReference>
<dbReference type="FunFam" id="2.60.40.10:FF:000093">
    <property type="entry name" value="Down syndrome cell adhesion molecule, isoform B"/>
    <property type="match status" value="1"/>
</dbReference>
<keyword evidence="6 11" id="KW-1133">Transmembrane helix</keyword>
<dbReference type="Pfam" id="PF25059">
    <property type="entry name" value="FN3_DSCAM-DSCAML_C"/>
    <property type="match status" value="1"/>
</dbReference>
<keyword evidence="3" id="KW-0732">Signal</keyword>
<dbReference type="PANTHER" id="PTHR44170:SF56">
    <property type="entry name" value="FIBRONECTIN TYPE-III DOMAIN-CONTAINING PROTEIN"/>
    <property type="match status" value="1"/>
</dbReference>
<comment type="subcellular location">
    <subcellularLocation>
        <location evidence="1">Membrane</location>
        <topology evidence="1">Single-pass type I membrane protein</topology>
    </subcellularLocation>
</comment>
<keyword evidence="8" id="KW-1015">Disulfide bond</keyword>
<dbReference type="Pfam" id="PF13927">
    <property type="entry name" value="Ig_3"/>
    <property type="match status" value="4"/>
</dbReference>
<sequence length="1783" mass="199000">MRGPQRGEVLKSRYEIQVYDESVVTGNIAILRCIVPSSVSEYVITTSWSQDNSNIIYANNNLGDKYVMVGNRDLYIYNVTASDSYFGFVCRTINQLTGDIQTSSYPARITITEPEEMTPPKLLVERQSKKRVGIDEHIMLSCVAQGYPVPTYRWFREEKDQLKAIIATQRMKLGPPGLLQIQHAQIVDQGKYICVVNNSVGEERVQISLTVTISLSSQINPVNEVIKIGKTMEFTCKASGNPVNKITWFHNGRMLSNDKRYHISNNSDKLTISPLVKDDFGMYQCFVSNDWFMAQSSAQLLLGDVGPEITSSFSEQTLQPGPPLSLKCIATGNPLPTIEWKLDGFAIPDSSRFMMGQYMSGQEDVVSHLNISMLKDTDGGEYSCTAKNSLAQVTRLARINVYGLPFIRSIPKITAISGSRLIIKCPVAGYPIESITWEQGGVLLPVNRRQRAFGNGTLIIDQVQRSADAGTYTCQAQNRQKQSARKEVEVQVLVPPKIMPIPPLTNLLQEGNRAGITCQVVEGDLPINFRWEKQTPSGRNVELGAVSRRIDEYTSSLIIERITPSHSGNYTCIAQNNAGEERLTVPVTVNVPPHWVVEPKDISVSAGKDLMLHCQAEGYPVPTVVWKRAMGNELGEYKDFIYEPNLNLFENGSLKFIHVTKQSEGHYMCEAKNEIGSGVSKVIFLKVNTPVHFMQRSKQLNILKGEPAHLQCNVLGDNPIDIVWKGSKNQIISDELDLRYTIREQILDEGKISELSIAKVFRHDTGLFICQAKNNYGQDQMSIELIVQEIPETPKNIRIVEQASRSITLAWTQPYAGNSPIINYVIQSKLASVVWSIDPAKVVVPSSKTTAVIEDLTPASAYHFRILAENSIGLSEPSDMIQITTQEEAPNGAPRDLKISAKSATELNITWEAPSKDLWNGNLLGYNVGYLELSETVVQTTPANSSQQYTMRTVDIGPDFGGHAILSGLNMYTMYSIVVQAFNSRGMGPFSEPLTARTDEGVPSAPPENIQCTALTSQSMQIMWNPPPVEGRNGIIQGYKISYQPAEDWYEKNEFTTKTTISIVTTVSGLLKYTNYSIHVSAFTKPGDGVRSNPIYCRTEEDVPSAPAKIKAFASALNKIIVSWLPPTHKNGELTGYTFYMALRSGGKEEEPHKRKFQESVTTNEIVRSQESATYQFWVTASTKVGEGESTTVVTVPPVSKVPAHIVSFSQRIVTPWKNNITLPCQKVGIPVPKLTWRLKNKTVKSSDRFEITKDGSLVIYEIQRSDGNNYTCSIENSFGKDEILYNIFVRVPPDPPVLTVVNEDTDSLQLAWKDTAQPDIPILGYVINYKRDHGDWEEIHLDSKTDTHLLRGLWCGTRYQLYMTAYNKIGTGLPCDIVTAYTKGSVPVAPVGVQQGMTYNTTAASIWLDMWNDGGCSILYFLIEYRRDGDADWRSSPKPVSPSDRIYMIPDLLPGTRYQLRITAHNNIGSTVQIYNFTTLSEEAGTVIPMEFITYPSDIPHEMLFSPLTSIISIVILVIILTSVCITVCYFRRKRFHDLNDDVCDSMSITTQNQRNRDQQYGIKSSRSQQTLSADPASCKTDSTEYIDEICPYATFQLSKPSYSESTFSGNVYSGPYHSVGGSFVYHNVKSTSSSLKPKYIKDYEYTKVRRAGGKIKDLQSESQESDNFGSTDSEVKKILTLHLPISEYDTLGSDSEVDGRQTTNQELVSFRHIGPPREETSSSSEISPTDARKAMPPSLRKTKGKTQVMGKKLKNNSGYSSHTEETTFRYLFFSNTTLHSF</sequence>
<dbReference type="FunFam" id="2.60.40.10:FF:000032">
    <property type="entry name" value="palladin isoform X1"/>
    <property type="match status" value="1"/>
</dbReference>
<dbReference type="FunFam" id="2.60.40.10:FF:000104">
    <property type="entry name" value="Down syndrome cell adhesion molecule b"/>
    <property type="match status" value="1"/>
</dbReference>
<feature type="region of interest" description="Disordered" evidence="10">
    <location>
        <begin position="1708"/>
        <end position="1763"/>
    </location>
</feature>
<dbReference type="GO" id="GO:0016020">
    <property type="term" value="C:membrane"/>
    <property type="evidence" value="ECO:0007669"/>
    <property type="project" value="UniProtKB-SubCell"/>
</dbReference>
<name>A0AAN9TH83_9HEMI</name>
<evidence type="ECO:0000256" key="10">
    <source>
        <dbReference type="SAM" id="MobiDB-lite"/>
    </source>
</evidence>
<feature type="domain" description="Ig-like" evidence="12">
    <location>
        <begin position="4"/>
        <end position="110"/>
    </location>
</feature>
<dbReference type="InterPro" id="IPR036116">
    <property type="entry name" value="FN3_sf"/>
</dbReference>
<accession>A0AAN9TH83</accession>
<dbReference type="CDD" id="cd20956">
    <property type="entry name" value="IgI_4_Dscam"/>
    <property type="match status" value="1"/>
</dbReference>
<evidence type="ECO:0000256" key="11">
    <source>
        <dbReference type="SAM" id="Phobius"/>
    </source>
</evidence>
<dbReference type="Pfam" id="PF00041">
    <property type="entry name" value="fn3"/>
    <property type="match status" value="5"/>
</dbReference>
<protein>
    <recommendedName>
        <fullName evidence="16">Down syndrome cell adhesion molecule</fullName>
    </recommendedName>
</protein>
<dbReference type="FunFam" id="2.60.40.10:FF:000333">
    <property type="entry name" value="Down syndrome cell adhesion molecule"/>
    <property type="match status" value="1"/>
</dbReference>
<proteinExistence type="predicted"/>
<gene>
    <name evidence="14" type="ORF">V9T40_005077</name>
</gene>
<dbReference type="InterPro" id="IPR036179">
    <property type="entry name" value="Ig-like_dom_sf"/>
</dbReference>
<feature type="domain" description="Fibronectin type-III" evidence="13">
    <location>
        <begin position="1390"/>
        <end position="1483"/>
    </location>
</feature>
<dbReference type="FunFam" id="2.60.40.10:FF:000028">
    <property type="entry name" value="Neuronal cell adhesion molecule"/>
    <property type="match status" value="1"/>
</dbReference>
<dbReference type="PROSITE" id="PS50853">
    <property type="entry name" value="FN3"/>
    <property type="match status" value="6"/>
</dbReference>
<dbReference type="InterPro" id="IPR013098">
    <property type="entry name" value="Ig_I-set"/>
</dbReference>
<dbReference type="EMBL" id="JBBCAQ010000032">
    <property type="protein sequence ID" value="KAK7584114.1"/>
    <property type="molecule type" value="Genomic_DNA"/>
</dbReference>
<dbReference type="GO" id="GO:0098609">
    <property type="term" value="P:cell-cell adhesion"/>
    <property type="evidence" value="ECO:0007669"/>
    <property type="project" value="TreeGrafter"/>
</dbReference>
<keyword evidence="4" id="KW-0677">Repeat</keyword>
<evidence type="ECO:0000256" key="1">
    <source>
        <dbReference type="ARBA" id="ARBA00004479"/>
    </source>
</evidence>
<evidence type="ECO:0000256" key="6">
    <source>
        <dbReference type="ARBA" id="ARBA00022989"/>
    </source>
</evidence>
<dbReference type="FunFam" id="2.60.40.10:FF:000324">
    <property type="entry name" value="Down syndrome cell adhesion molecule, isoform D"/>
    <property type="match status" value="1"/>
</dbReference>
<dbReference type="SMART" id="SM00408">
    <property type="entry name" value="IGc2"/>
    <property type="match status" value="8"/>
</dbReference>
<dbReference type="PROSITE" id="PS50835">
    <property type="entry name" value="IG_LIKE"/>
    <property type="match status" value="9"/>
</dbReference>
<evidence type="ECO:0000256" key="9">
    <source>
        <dbReference type="ARBA" id="ARBA00023319"/>
    </source>
</evidence>